<dbReference type="Proteomes" id="UP000324383">
    <property type="component" value="Unassembled WGS sequence"/>
</dbReference>
<dbReference type="PROSITE" id="PS52016">
    <property type="entry name" value="TONB_DEPENDENT_REC_3"/>
    <property type="match status" value="1"/>
</dbReference>
<keyword evidence="7 8" id="KW-0998">Cell outer membrane</keyword>
<comment type="caution">
    <text evidence="10">The sequence shown here is derived from an EMBL/GenBank/DDBJ whole genome shotgun (WGS) entry which is preliminary data.</text>
</comment>
<evidence type="ECO:0000256" key="6">
    <source>
        <dbReference type="ARBA" id="ARBA00023136"/>
    </source>
</evidence>
<dbReference type="InterPro" id="IPR023996">
    <property type="entry name" value="TonB-dep_OMP_SusC/RagA"/>
</dbReference>
<evidence type="ECO:0000256" key="5">
    <source>
        <dbReference type="ARBA" id="ARBA00022729"/>
    </source>
</evidence>
<dbReference type="Gene3D" id="2.40.170.20">
    <property type="entry name" value="TonB-dependent receptor, beta-barrel domain"/>
    <property type="match status" value="1"/>
</dbReference>
<evidence type="ECO:0000256" key="2">
    <source>
        <dbReference type="ARBA" id="ARBA00022448"/>
    </source>
</evidence>
<dbReference type="InterPro" id="IPR011662">
    <property type="entry name" value="Secretin/TonB_short_N"/>
</dbReference>
<dbReference type="FunFam" id="2.60.40.1120:FF:000003">
    <property type="entry name" value="Outer membrane protein Omp121"/>
    <property type="match status" value="1"/>
</dbReference>
<dbReference type="NCBIfam" id="TIGR04056">
    <property type="entry name" value="OMP_RagA_SusC"/>
    <property type="match status" value="1"/>
</dbReference>
<dbReference type="InterPro" id="IPR036942">
    <property type="entry name" value="Beta-barrel_TonB_sf"/>
</dbReference>
<dbReference type="Gene3D" id="2.60.40.1120">
    <property type="entry name" value="Carboxypeptidase-like, regulatory domain"/>
    <property type="match status" value="1"/>
</dbReference>
<evidence type="ECO:0000313" key="11">
    <source>
        <dbReference type="Proteomes" id="UP000324383"/>
    </source>
</evidence>
<dbReference type="PANTHER" id="PTHR30069">
    <property type="entry name" value="TONB-DEPENDENT OUTER MEMBRANE RECEPTOR"/>
    <property type="match status" value="1"/>
</dbReference>
<dbReference type="SMART" id="SM00965">
    <property type="entry name" value="STN"/>
    <property type="match status" value="1"/>
</dbReference>
<dbReference type="AlphaFoldDB" id="A0A5D3EIQ8"/>
<evidence type="ECO:0000256" key="8">
    <source>
        <dbReference type="PROSITE-ProRule" id="PRU01360"/>
    </source>
</evidence>
<dbReference type="PANTHER" id="PTHR30069:SF29">
    <property type="entry name" value="HEMOGLOBIN AND HEMOGLOBIN-HAPTOGLOBIN-BINDING PROTEIN 1-RELATED"/>
    <property type="match status" value="1"/>
</dbReference>
<keyword evidence="3 8" id="KW-1134">Transmembrane beta strand</keyword>
<comment type="subcellular location">
    <subcellularLocation>
        <location evidence="1 8">Cell outer membrane</location>
        <topology evidence="1 8">Multi-pass membrane protein</topology>
    </subcellularLocation>
</comment>
<dbReference type="InterPro" id="IPR039426">
    <property type="entry name" value="TonB-dep_rcpt-like"/>
</dbReference>
<evidence type="ECO:0000256" key="7">
    <source>
        <dbReference type="ARBA" id="ARBA00023237"/>
    </source>
</evidence>
<keyword evidence="4 8" id="KW-0812">Transmembrane</keyword>
<dbReference type="InterPro" id="IPR037066">
    <property type="entry name" value="Plug_dom_sf"/>
</dbReference>
<feature type="domain" description="Secretin/TonB short N-terminal" evidence="9">
    <location>
        <begin position="72"/>
        <end position="123"/>
    </location>
</feature>
<dbReference type="GO" id="GO:0009279">
    <property type="term" value="C:cell outer membrane"/>
    <property type="evidence" value="ECO:0007669"/>
    <property type="project" value="UniProtKB-SubCell"/>
</dbReference>
<evidence type="ECO:0000259" key="9">
    <source>
        <dbReference type="SMART" id="SM00965"/>
    </source>
</evidence>
<sequence length="1116" mass="123593">MKKTHSFSVLNPECALNLKLPLKMRISIVLLFMAVFQLSANNGYAQRTGVPISVSNVTIEQVLNKIEESSDYVFLYNDKTINTDRIVSVNNKSGKITEILDHIFRGTNVVYTVVDKQIILSTKKNDQQATASFPLKGTVRDSKGEPLIGVNVKVKGAAVGAITDFDGNFSLEVQEGAIVEISYVGYVTQEVKVAGNKLLQIILQEDNHVLNEVVVTALGIKREAKALSYNVQKVTGDELTNIKDPNFMNSLNGKVAGVVINASSAGAGAAARVVMRGAKSVDKDNNALYVIDGIPMFNVNTGDNSGGVMSKQPGTSSAADINPDDIESMSVLTGPSAAALYGSEAANGVILITTKKGVAGKVKVSYSNSTTFSSPFIMPEFQNSYRNKEGEFASWGGKMTEPSSFDPEDFFNTGVNEINSLTLTTGTEKNQTYASVAATNVTGILPNNAYNRYNFSIRNTSKFLNDKLTLDVSAQYVLQNNKNMVSGGQWFNPLVSLYLFPRGESFQEVQMYERQSTSRNIMTQYWPSSIFGTELDMQNPYWIMNRMQNTMKKRRYMFNTSLKWDIVSWMNIVGRVRIDNSDFDTYEKLHASTNPTFTESSTTGFYGHTKQNVRDTYADVLATFAKTFVNDQLSLNANIGASISDLNDDAMYIKGGLKLIPNKFHVGNINKVNSSKLNEALNRRQTQSVFGNIELGWDHFLYLTLTGRNDWSSNLAFTPYKNKGFFYPSVGLSTVISEVVKLPKFISYLKVRGSWAKVGMPPSAYLTRFLYEYNEQLDSYNFPAKRFNSNLKPEETKSWEFGLNTKFLNNRINLDATIYRAITDNQVLILPASAGSGYTSEIVQGGSIRNQGIELGIGYSDTFNKVKFSTNLTYTLNRNKIISLTKEEGKEYYPAGVLGLGSGPAIRLYDGGTMGDLYINSRLRQSPNGYIWRNPKDGSVEVENTDYRKIGSVLPNYNIGWTGSLAWNGLTLSYGFTGRFGGLVVSDTQAVLDKYGVSKVTADARDAGGVQVGDSKVDARNYYETVFSAIGAYYTYDATNVRLSELSLSYQFPKKWFNNVLDMSVGITGKNLWMIYCKAPFDPESTASVTNTFMQGVDYFQQPSLRTLGFNVKLSF</sequence>
<dbReference type="Pfam" id="PF13715">
    <property type="entry name" value="CarbopepD_reg_2"/>
    <property type="match status" value="1"/>
</dbReference>
<dbReference type="InterPro" id="IPR023997">
    <property type="entry name" value="TonB-dep_OMP_SusC/RagA_CS"/>
</dbReference>
<proteinExistence type="inferred from homology"/>
<dbReference type="InterPro" id="IPR008969">
    <property type="entry name" value="CarboxyPept-like_regulatory"/>
</dbReference>
<evidence type="ECO:0000256" key="4">
    <source>
        <dbReference type="ARBA" id="ARBA00022692"/>
    </source>
</evidence>
<dbReference type="InterPro" id="IPR012910">
    <property type="entry name" value="Plug_dom"/>
</dbReference>
<dbReference type="GO" id="GO:0015344">
    <property type="term" value="F:siderophore uptake transmembrane transporter activity"/>
    <property type="evidence" value="ECO:0007669"/>
    <property type="project" value="TreeGrafter"/>
</dbReference>
<dbReference type="Pfam" id="PF07660">
    <property type="entry name" value="STN"/>
    <property type="match status" value="1"/>
</dbReference>
<name>A0A5D3EIQ8_9BACE</name>
<dbReference type="GO" id="GO:0044718">
    <property type="term" value="P:siderophore transmembrane transport"/>
    <property type="evidence" value="ECO:0007669"/>
    <property type="project" value="TreeGrafter"/>
</dbReference>
<dbReference type="Pfam" id="PF07715">
    <property type="entry name" value="Plug"/>
    <property type="match status" value="1"/>
</dbReference>
<dbReference type="SUPFAM" id="SSF56935">
    <property type="entry name" value="Porins"/>
    <property type="match status" value="1"/>
</dbReference>
<protein>
    <submittedName>
        <fullName evidence="10">SusC/RagA family TonB-linked outer membrane protein</fullName>
    </submittedName>
</protein>
<comment type="similarity">
    <text evidence="8">Belongs to the TonB-dependent receptor family.</text>
</comment>
<dbReference type="EMBL" id="VKLW01000001">
    <property type="protein sequence ID" value="TYK35738.1"/>
    <property type="molecule type" value="Genomic_DNA"/>
</dbReference>
<dbReference type="RefSeq" id="WP_148730130.1">
    <property type="nucleotide sequence ID" value="NZ_VKLW01000001.1"/>
</dbReference>
<evidence type="ECO:0000256" key="3">
    <source>
        <dbReference type="ARBA" id="ARBA00022452"/>
    </source>
</evidence>
<keyword evidence="2 8" id="KW-0813">Transport</keyword>
<dbReference type="Gene3D" id="2.170.130.10">
    <property type="entry name" value="TonB-dependent receptor, plug domain"/>
    <property type="match status" value="1"/>
</dbReference>
<accession>A0A5D3EIQ8</accession>
<evidence type="ECO:0000256" key="1">
    <source>
        <dbReference type="ARBA" id="ARBA00004571"/>
    </source>
</evidence>
<gene>
    <name evidence="10" type="ORF">FNJ60_00920</name>
</gene>
<keyword evidence="5" id="KW-0732">Signal</keyword>
<reference evidence="10 11" key="1">
    <citation type="submission" date="2019-07" db="EMBL/GenBank/DDBJ databases">
        <title>Draft Genome Sequences of Bacteroides pyogenes Strains Isolated from the Uterus Holstein Dairy Cows with Metritis.</title>
        <authorList>
            <person name="Cunha F."/>
            <person name="Galvao K.N."/>
            <person name="Jeon S.J."/>
            <person name="Jeong K.C."/>
        </authorList>
    </citation>
    <scope>NUCLEOTIDE SEQUENCE [LARGE SCALE GENOMIC DNA]</scope>
    <source>
        <strain evidence="10 11">KG-31</strain>
    </source>
</reference>
<keyword evidence="11" id="KW-1185">Reference proteome</keyword>
<evidence type="ECO:0000313" key="10">
    <source>
        <dbReference type="EMBL" id="TYK35738.1"/>
    </source>
</evidence>
<dbReference type="SUPFAM" id="SSF49464">
    <property type="entry name" value="Carboxypeptidase regulatory domain-like"/>
    <property type="match status" value="1"/>
</dbReference>
<keyword evidence="6 8" id="KW-0472">Membrane</keyword>
<organism evidence="10 11">
    <name type="scientific">Bacteroides pyogenes</name>
    <dbReference type="NCBI Taxonomy" id="310300"/>
    <lineage>
        <taxon>Bacteria</taxon>
        <taxon>Pseudomonadati</taxon>
        <taxon>Bacteroidota</taxon>
        <taxon>Bacteroidia</taxon>
        <taxon>Bacteroidales</taxon>
        <taxon>Bacteroidaceae</taxon>
        <taxon>Bacteroides</taxon>
    </lineage>
</organism>
<dbReference type="NCBIfam" id="TIGR04057">
    <property type="entry name" value="SusC_RagA_signa"/>
    <property type="match status" value="1"/>
</dbReference>